<feature type="transmembrane region" description="Helical" evidence="6">
    <location>
        <begin position="111"/>
        <end position="130"/>
    </location>
</feature>
<feature type="transmembrane region" description="Helical" evidence="6">
    <location>
        <begin position="260"/>
        <end position="278"/>
    </location>
</feature>
<dbReference type="Pfam" id="PF00892">
    <property type="entry name" value="EamA"/>
    <property type="match status" value="2"/>
</dbReference>
<feature type="transmembrane region" description="Helical" evidence="6">
    <location>
        <begin position="46"/>
        <end position="66"/>
    </location>
</feature>
<evidence type="ECO:0000313" key="9">
    <source>
        <dbReference type="Proteomes" id="UP000189796"/>
    </source>
</evidence>
<keyword evidence="4 6" id="KW-1133">Transmembrane helix</keyword>
<feature type="transmembrane region" description="Helical" evidence="6">
    <location>
        <begin position="285"/>
        <end position="305"/>
    </location>
</feature>
<dbReference type="AlphaFoldDB" id="A0A1M5K3W1"/>
<dbReference type="InterPro" id="IPR050638">
    <property type="entry name" value="AA-Vitamin_Transporters"/>
</dbReference>
<proteinExistence type="predicted"/>
<feature type="transmembrane region" description="Helical" evidence="6">
    <location>
        <begin position="136"/>
        <end position="158"/>
    </location>
</feature>
<dbReference type="SUPFAM" id="SSF103481">
    <property type="entry name" value="Multidrug resistance efflux transporter EmrE"/>
    <property type="match status" value="2"/>
</dbReference>
<dbReference type="GO" id="GO:0005886">
    <property type="term" value="C:plasma membrane"/>
    <property type="evidence" value="ECO:0007669"/>
    <property type="project" value="UniProtKB-SubCell"/>
</dbReference>
<feature type="transmembrane region" description="Helical" evidence="6">
    <location>
        <begin position="193"/>
        <end position="211"/>
    </location>
</feature>
<evidence type="ECO:0000256" key="3">
    <source>
        <dbReference type="ARBA" id="ARBA00022692"/>
    </source>
</evidence>
<protein>
    <submittedName>
        <fullName evidence="8">Permease of the drug/metabolite transporter (DMT) superfamily</fullName>
    </submittedName>
</protein>
<keyword evidence="3 6" id="KW-0812">Transmembrane</keyword>
<evidence type="ECO:0000256" key="5">
    <source>
        <dbReference type="ARBA" id="ARBA00023136"/>
    </source>
</evidence>
<keyword evidence="5 6" id="KW-0472">Membrane</keyword>
<organism evidence="8 9">
    <name type="scientific">Bradyrhizobium erythrophlei</name>
    <dbReference type="NCBI Taxonomy" id="1437360"/>
    <lineage>
        <taxon>Bacteria</taxon>
        <taxon>Pseudomonadati</taxon>
        <taxon>Pseudomonadota</taxon>
        <taxon>Alphaproteobacteria</taxon>
        <taxon>Hyphomicrobiales</taxon>
        <taxon>Nitrobacteraceae</taxon>
        <taxon>Bradyrhizobium</taxon>
    </lineage>
</organism>
<dbReference type="InterPro" id="IPR037185">
    <property type="entry name" value="EmrE-like"/>
</dbReference>
<evidence type="ECO:0000256" key="1">
    <source>
        <dbReference type="ARBA" id="ARBA00004651"/>
    </source>
</evidence>
<accession>A0A1M5K3W1</accession>
<gene>
    <name evidence="8" type="ORF">SAMN05443248_1672</name>
</gene>
<feature type="transmembrane region" description="Helical" evidence="6">
    <location>
        <begin position="223"/>
        <end position="240"/>
    </location>
</feature>
<dbReference type="InterPro" id="IPR000620">
    <property type="entry name" value="EamA_dom"/>
</dbReference>
<reference evidence="8 9" key="1">
    <citation type="submission" date="2016-11" db="EMBL/GenBank/DDBJ databases">
        <authorList>
            <person name="Jaros S."/>
            <person name="Januszkiewicz K."/>
            <person name="Wedrychowicz H."/>
        </authorList>
    </citation>
    <scope>NUCLEOTIDE SEQUENCE [LARGE SCALE GENOMIC DNA]</scope>
    <source>
        <strain evidence="8 9">GAS138</strain>
    </source>
</reference>
<dbReference type="RefSeq" id="WP_197689281.1">
    <property type="nucleotide sequence ID" value="NZ_LT670817.1"/>
</dbReference>
<evidence type="ECO:0000313" key="8">
    <source>
        <dbReference type="EMBL" id="SHG47466.1"/>
    </source>
</evidence>
<feature type="transmembrane region" description="Helical" evidence="6">
    <location>
        <begin position="170"/>
        <end position="187"/>
    </location>
</feature>
<comment type="subcellular location">
    <subcellularLocation>
        <location evidence="1">Cell membrane</location>
        <topology evidence="1">Multi-pass membrane protein</topology>
    </subcellularLocation>
</comment>
<evidence type="ECO:0000256" key="2">
    <source>
        <dbReference type="ARBA" id="ARBA00022475"/>
    </source>
</evidence>
<feature type="transmembrane region" description="Helical" evidence="6">
    <location>
        <begin position="311"/>
        <end position="328"/>
    </location>
</feature>
<feature type="domain" description="EamA" evidence="7">
    <location>
        <begin position="194"/>
        <end position="327"/>
    </location>
</feature>
<dbReference type="EMBL" id="LT670817">
    <property type="protein sequence ID" value="SHG47466.1"/>
    <property type="molecule type" value="Genomic_DNA"/>
</dbReference>
<dbReference type="PANTHER" id="PTHR32322">
    <property type="entry name" value="INNER MEMBRANE TRANSPORTER"/>
    <property type="match status" value="1"/>
</dbReference>
<keyword evidence="2" id="KW-1003">Cell membrane</keyword>
<dbReference type="Proteomes" id="UP000189796">
    <property type="component" value="Chromosome I"/>
</dbReference>
<evidence type="ECO:0000259" key="7">
    <source>
        <dbReference type="Pfam" id="PF00892"/>
    </source>
</evidence>
<evidence type="ECO:0000256" key="4">
    <source>
        <dbReference type="ARBA" id="ARBA00022989"/>
    </source>
</evidence>
<feature type="domain" description="EamA" evidence="7">
    <location>
        <begin position="49"/>
        <end position="181"/>
    </location>
</feature>
<name>A0A1M5K3W1_9BRAD</name>
<evidence type="ECO:0000256" key="6">
    <source>
        <dbReference type="SAM" id="Phobius"/>
    </source>
</evidence>
<sequence>MIQNEKSGIVQSLPMSTNANRHPMNPTVIEMTKPALGSSQSSLRTIAPGFAWAGLSVAILSGWFVVTRVGFRHALNVWDVTGLRFGEGAILLTPTLLVGPSRLPIRAWTQGIALATLWGAPFILLVGIGLQLTSATLASSITPALMPIFAGAIGWAMLGELPRGPQISGYILIAAGLSVLIYGYALTEGRPNAAGVLTLIVAAAMWAAYTLRLRGNGLTPLQAAALICFWSAVFYVPIYIGLSLSNLRYASGRELLFQSLYQGFMMSVVAMFAFNCAVASLGPRAAAAIVALVLVAATVVAIPVLGEVPSLPSATAVCVIAIGVMLAASSPQSKPSLKATGESA</sequence>
<dbReference type="PANTHER" id="PTHR32322:SF18">
    <property type="entry name" value="S-ADENOSYLMETHIONINE_S-ADENOSYLHOMOCYSTEINE TRANSPORTER"/>
    <property type="match status" value="1"/>
</dbReference>